<dbReference type="EMBL" id="JMQI01000081">
    <property type="protein sequence ID" value="KDN16400.1"/>
    <property type="molecule type" value="Genomic_DNA"/>
</dbReference>
<keyword evidence="1" id="KW-1133">Transmembrane helix</keyword>
<evidence type="ECO:0000313" key="2">
    <source>
        <dbReference type="EMBL" id="KDN16400.1"/>
    </source>
</evidence>
<keyword evidence="3" id="KW-1185">Reference proteome</keyword>
<accession>A0A066TNH1</accession>
<dbReference type="AlphaFoldDB" id="A0A066TNH1"/>
<comment type="caution">
    <text evidence="2">The sequence shown here is derived from an EMBL/GenBank/DDBJ whole genome shotgun (WGS) entry which is preliminary data.</text>
</comment>
<protein>
    <submittedName>
        <fullName evidence="2">Uncharacterized protein</fullName>
    </submittedName>
</protein>
<dbReference type="RefSeq" id="WP_043788923.1">
    <property type="nucleotide sequence ID" value="NZ_JMQI01000081.1"/>
</dbReference>
<dbReference type="STRING" id="287986.DV20_41030"/>
<dbReference type="Proteomes" id="UP000027345">
    <property type="component" value="Unassembled WGS sequence"/>
</dbReference>
<gene>
    <name evidence="2" type="ORF">DV20_41030</name>
</gene>
<sequence length="352" mass="39757">MDAHRPFRNYLAGVWAAWLVVLAILPAVILTFADSDRRKLLALHLQVLVLETLDFTGIGSRIGLPAEISAPGLPLVTRIRAIRAARALSSLFSVAAWAVALLLLLRWFPPQTPLWVTSVMVGGIYFSADLVRTAFLGFIPRYRYLRVVSWREWIRRLLSLAVEATYVGLVVYSAGMLAIAWVWTPIDTPKAANPVAPIVYMWLFGPIVFLSVSAIFRAASRRVQARDLETTLRNDPRPQVLYLRSFRDDRHATPIHLSVYESLGQLFDWSRKSRFEEVLVRRLWRHGPVLAVGRPGEKRAKLGAARLYYPEDAWQEPVRNLVASSALVVVTMGKTPSLGWELRTLRDLGRVL</sequence>
<name>A0A066TNH1_9PSEU</name>
<feature type="transmembrane region" description="Helical" evidence="1">
    <location>
        <begin position="195"/>
        <end position="216"/>
    </location>
</feature>
<dbReference type="eggNOG" id="ENOG5033DBN">
    <property type="taxonomic scope" value="Bacteria"/>
</dbReference>
<keyword evidence="1" id="KW-0472">Membrane</keyword>
<evidence type="ECO:0000313" key="3">
    <source>
        <dbReference type="Proteomes" id="UP000027345"/>
    </source>
</evidence>
<organism evidence="2 3">
    <name type="scientific">Amycolatopsis rifamycinica</name>
    <dbReference type="NCBI Taxonomy" id="287986"/>
    <lineage>
        <taxon>Bacteria</taxon>
        <taxon>Bacillati</taxon>
        <taxon>Actinomycetota</taxon>
        <taxon>Actinomycetes</taxon>
        <taxon>Pseudonocardiales</taxon>
        <taxon>Pseudonocardiaceae</taxon>
        <taxon>Amycolatopsis</taxon>
    </lineage>
</organism>
<dbReference type="OrthoDB" id="7107981at2"/>
<feature type="transmembrane region" description="Helical" evidence="1">
    <location>
        <begin position="87"/>
        <end position="108"/>
    </location>
</feature>
<reference evidence="2 3" key="1">
    <citation type="submission" date="2014-05" db="EMBL/GenBank/DDBJ databases">
        <title>Draft genome sequence of Amycolatopsis rifamycinica DSM 46095.</title>
        <authorList>
            <person name="Lal R."/>
            <person name="Saxena A."/>
            <person name="Kumari R."/>
            <person name="Mukherjee U."/>
            <person name="Singh P."/>
            <person name="Sangwan N."/>
            <person name="Mahato N.K."/>
        </authorList>
    </citation>
    <scope>NUCLEOTIDE SEQUENCE [LARGE SCALE GENOMIC DNA]</scope>
    <source>
        <strain evidence="2 3">DSM 46095</strain>
    </source>
</reference>
<evidence type="ECO:0000256" key="1">
    <source>
        <dbReference type="SAM" id="Phobius"/>
    </source>
</evidence>
<feature type="transmembrane region" description="Helical" evidence="1">
    <location>
        <begin position="114"/>
        <end position="139"/>
    </location>
</feature>
<proteinExistence type="predicted"/>
<keyword evidence="1" id="KW-0812">Transmembrane</keyword>
<feature type="transmembrane region" description="Helical" evidence="1">
    <location>
        <begin position="160"/>
        <end position="183"/>
    </location>
</feature>
<feature type="transmembrane region" description="Helical" evidence="1">
    <location>
        <begin position="12"/>
        <end position="33"/>
    </location>
</feature>